<dbReference type="eggNOG" id="COG1550">
    <property type="taxonomic scope" value="Bacteria"/>
</dbReference>
<dbReference type="OrthoDB" id="9809023at2"/>
<dbReference type="AlphaFoldDB" id="T2GBU9"/>
<dbReference type="PANTHER" id="PTHR36441:SF1">
    <property type="entry name" value="DUF503 DOMAIN-CONTAINING PROTEIN"/>
    <property type="match status" value="1"/>
</dbReference>
<dbReference type="EMBL" id="CP006585">
    <property type="protein sequence ID" value="AGW13397.1"/>
    <property type="molecule type" value="Genomic_DNA"/>
</dbReference>
<accession>T2GBU9</accession>
<evidence type="ECO:0000313" key="2">
    <source>
        <dbReference type="Proteomes" id="UP000016587"/>
    </source>
</evidence>
<dbReference type="InterPro" id="IPR036746">
    <property type="entry name" value="TT1725-like_sf"/>
</dbReference>
<protein>
    <recommendedName>
        <fullName evidence="3">YlxP-like protein</fullName>
    </recommendedName>
</protein>
<reference evidence="1 2" key="1">
    <citation type="journal article" date="2013" name="J. Bacteriol.">
        <title>Roles of HynAB and Ech, the only two hydrogenases found in the model sulfate reducer Desulfovibrio gigas.</title>
        <authorList>
            <person name="Morais-Silva F.O."/>
            <person name="Santos C.I."/>
            <person name="Rodrigues R."/>
            <person name="Pereira I.A."/>
            <person name="Rodrigues-Pousada C."/>
        </authorList>
    </citation>
    <scope>NUCLEOTIDE SEQUENCE [LARGE SCALE GENOMIC DNA]</scope>
    <source>
        <strain evidence="2">ATCC 19364 / DSM 1382 / NCIMB 9332 / VKM B-1759</strain>
    </source>
</reference>
<dbReference type="PANTHER" id="PTHR36441">
    <property type="entry name" value="HYPOTHETICAL CYTOSOLIC PROTEIN"/>
    <property type="match status" value="1"/>
</dbReference>
<evidence type="ECO:0000313" key="1">
    <source>
        <dbReference type="EMBL" id="AGW13397.1"/>
    </source>
</evidence>
<dbReference type="Pfam" id="PF04456">
    <property type="entry name" value="DUF503"/>
    <property type="match status" value="1"/>
</dbReference>
<dbReference type="PATRIC" id="fig|1121448.10.peg.1553"/>
<sequence>MVIGTLLLEFTLHGNDSLKGKRNVAQSLKRKLRNKFNVAVAEVDSMESHTRLVLACVTVSNDAAHAQGLLTKVQNMVEAATDEELTDSQMDILRCEN</sequence>
<dbReference type="RefSeq" id="WP_021760228.1">
    <property type="nucleotide sequence ID" value="NC_022444.1"/>
</dbReference>
<dbReference type="STRING" id="1121448.DGI_1558"/>
<dbReference type="KEGG" id="dgg:DGI_1558"/>
<keyword evidence="2" id="KW-1185">Reference proteome</keyword>
<name>T2GBU9_MEGG1</name>
<dbReference type="Proteomes" id="UP000016587">
    <property type="component" value="Chromosome"/>
</dbReference>
<dbReference type="Gene3D" id="3.30.70.1120">
    <property type="entry name" value="TT1725-like"/>
    <property type="match status" value="1"/>
</dbReference>
<dbReference type="InterPro" id="IPR007546">
    <property type="entry name" value="DUF503"/>
</dbReference>
<reference evidence="2" key="2">
    <citation type="submission" date="2013-07" db="EMBL/GenBank/DDBJ databases">
        <authorList>
            <person name="Morais-Silva F.O."/>
            <person name="Rezende A.M."/>
            <person name="Pimentel C."/>
            <person name="Resende D.M."/>
            <person name="Santos C.I."/>
            <person name="Clemente C."/>
            <person name="de Oliveira L.M."/>
            <person name="da Silva S.M."/>
            <person name="Costa D.A."/>
            <person name="Varela-Raposo A."/>
            <person name="Horacio E.C.A."/>
            <person name="Matos M."/>
            <person name="Flores O."/>
            <person name="Ruiz J.C."/>
            <person name="Rodrigues-Pousada C."/>
        </authorList>
    </citation>
    <scope>NUCLEOTIDE SEQUENCE [LARGE SCALE GENOMIC DNA]</scope>
    <source>
        <strain evidence="2">ATCC 19364 / DSM 1382 / NCIMB 9332 / VKM B-1759</strain>
    </source>
</reference>
<dbReference type="SUPFAM" id="SSF103007">
    <property type="entry name" value="Hypothetical protein TT1725"/>
    <property type="match status" value="1"/>
</dbReference>
<dbReference type="HOGENOM" id="CLU_149981_4_1_7"/>
<proteinExistence type="predicted"/>
<gene>
    <name evidence="1" type="ORF">DGI_1558</name>
</gene>
<organism evidence="1 2">
    <name type="scientific">Megalodesulfovibrio gigas (strain ATCC 19364 / DSM 1382 / NCIMB 9332 / VKM B-1759)</name>
    <name type="common">Desulfovibrio gigas</name>
    <dbReference type="NCBI Taxonomy" id="1121448"/>
    <lineage>
        <taxon>Bacteria</taxon>
        <taxon>Pseudomonadati</taxon>
        <taxon>Thermodesulfobacteriota</taxon>
        <taxon>Desulfovibrionia</taxon>
        <taxon>Desulfovibrionales</taxon>
        <taxon>Desulfovibrionaceae</taxon>
        <taxon>Megalodesulfovibrio</taxon>
    </lineage>
</organism>
<evidence type="ECO:0008006" key="3">
    <source>
        <dbReference type="Google" id="ProtNLM"/>
    </source>
</evidence>